<dbReference type="Proteomes" id="UP001447188">
    <property type="component" value="Unassembled WGS sequence"/>
</dbReference>
<feature type="region of interest" description="Disordered" evidence="1">
    <location>
        <begin position="69"/>
        <end position="90"/>
    </location>
</feature>
<accession>A0ABR3GI41</accession>
<reference evidence="2 3" key="1">
    <citation type="submission" date="2024-02" db="EMBL/GenBank/DDBJ databases">
        <title>Discinaceae phylogenomics.</title>
        <authorList>
            <person name="Dirks A.C."/>
            <person name="James T.Y."/>
        </authorList>
    </citation>
    <scope>NUCLEOTIDE SEQUENCE [LARGE SCALE GENOMIC DNA]</scope>
    <source>
        <strain evidence="2 3">ACD0624</strain>
    </source>
</reference>
<name>A0ABR3GI41_9PEZI</name>
<protein>
    <submittedName>
        <fullName evidence="2">Uncharacterized protein</fullName>
    </submittedName>
</protein>
<evidence type="ECO:0000313" key="2">
    <source>
        <dbReference type="EMBL" id="KAL0635602.1"/>
    </source>
</evidence>
<organism evidence="2 3">
    <name type="scientific">Discina gigas</name>
    <dbReference type="NCBI Taxonomy" id="1032678"/>
    <lineage>
        <taxon>Eukaryota</taxon>
        <taxon>Fungi</taxon>
        <taxon>Dikarya</taxon>
        <taxon>Ascomycota</taxon>
        <taxon>Pezizomycotina</taxon>
        <taxon>Pezizomycetes</taxon>
        <taxon>Pezizales</taxon>
        <taxon>Discinaceae</taxon>
        <taxon>Discina</taxon>
    </lineage>
</organism>
<evidence type="ECO:0000313" key="3">
    <source>
        <dbReference type="Proteomes" id="UP001447188"/>
    </source>
</evidence>
<sequence length="90" mass="10119">MEDSAATKLGNGDVKPVVLYPQAPQLNLIETATMRSRRAKLHELDQQVARTPTQAFDVNLEPQNQTRAILEENQNQSRRSNAAETSVRNF</sequence>
<gene>
    <name evidence="2" type="ORF">Q9L58_005421</name>
</gene>
<proteinExistence type="predicted"/>
<dbReference type="EMBL" id="JBBBZM010000066">
    <property type="protein sequence ID" value="KAL0635602.1"/>
    <property type="molecule type" value="Genomic_DNA"/>
</dbReference>
<comment type="caution">
    <text evidence="2">The sequence shown here is derived from an EMBL/GenBank/DDBJ whole genome shotgun (WGS) entry which is preliminary data.</text>
</comment>
<evidence type="ECO:0000256" key="1">
    <source>
        <dbReference type="SAM" id="MobiDB-lite"/>
    </source>
</evidence>
<keyword evidence="3" id="KW-1185">Reference proteome</keyword>